<organism evidence="2 3">
    <name type="scientific">Panaeolus cyanescens</name>
    <dbReference type="NCBI Taxonomy" id="181874"/>
    <lineage>
        <taxon>Eukaryota</taxon>
        <taxon>Fungi</taxon>
        <taxon>Dikarya</taxon>
        <taxon>Basidiomycota</taxon>
        <taxon>Agaricomycotina</taxon>
        <taxon>Agaricomycetes</taxon>
        <taxon>Agaricomycetidae</taxon>
        <taxon>Agaricales</taxon>
        <taxon>Agaricineae</taxon>
        <taxon>Galeropsidaceae</taxon>
        <taxon>Panaeolus</taxon>
    </lineage>
</organism>
<dbReference type="Proteomes" id="UP000284842">
    <property type="component" value="Unassembled WGS sequence"/>
</dbReference>
<dbReference type="AlphaFoldDB" id="A0A409YCH3"/>
<evidence type="ECO:0000256" key="1">
    <source>
        <dbReference type="SAM" id="MobiDB-lite"/>
    </source>
</evidence>
<evidence type="ECO:0000313" key="2">
    <source>
        <dbReference type="EMBL" id="PPR00716.1"/>
    </source>
</evidence>
<feature type="region of interest" description="Disordered" evidence="1">
    <location>
        <begin position="92"/>
        <end position="129"/>
    </location>
</feature>
<protein>
    <submittedName>
        <fullName evidence="2">Uncharacterized protein</fullName>
    </submittedName>
</protein>
<name>A0A409YCH3_9AGAR</name>
<feature type="compositionally biased region" description="Acidic residues" evidence="1">
    <location>
        <begin position="100"/>
        <end position="112"/>
    </location>
</feature>
<comment type="caution">
    <text evidence="2">The sequence shown here is derived from an EMBL/GenBank/DDBJ whole genome shotgun (WGS) entry which is preliminary data.</text>
</comment>
<reference evidence="2 3" key="1">
    <citation type="journal article" date="2018" name="Evol. Lett.">
        <title>Horizontal gene cluster transfer increased hallucinogenic mushroom diversity.</title>
        <authorList>
            <person name="Reynolds H.T."/>
            <person name="Vijayakumar V."/>
            <person name="Gluck-Thaler E."/>
            <person name="Korotkin H.B."/>
            <person name="Matheny P.B."/>
            <person name="Slot J.C."/>
        </authorList>
    </citation>
    <scope>NUCLEOTIDE SEQUENCE [LARGE SCALE GENOMIC DNA]</scope>
    <source>
        <strain evidence="2 3">2629</strain>
    </source>
</reference>
<keyword evidence="3" id="KW-1185">Reference proteome</keyword>
<dbReference type="EMBL" id="NHTK01001298">
    <property type="protein sequence ID" value="PPR00716.1"/>
    <property type="molecule type" value="Genomic_DNA"/>
</dbReference>
<evidence type="ECO:0000313" key="3">
    <source>
        <dbReference type="Proteomes" id="UP000284842"/>
    </source>
</evidence>
<sequence>MTTLCVRATSLEAPIPDTTVLGLIASAFPYLSALGIDMNAEGVDKLSTSPACTLTPNLIFFINSNGSPSNIQPRLEELQCARRRERNRIRSEYQMPELKQEEDDDELYDEDASALFEVSYDEGDEDESD</sequence>
<proteinExistence type="predicted"/>
<gene>
    <name evidence="2" type="ORF">CVT24_001005</name>
</gene>
<feature type="compositionally biased region" description="Acidic residues" evidence="1">
    <location>
        <begin position="119"/>
        <end position="129"/>
    </location>
</feature>
<dbReference type="InParanoid" id="A0A409YCH3"/>
<accession>A0A409YCH3</accession>